<dbReference type="Pfam" id="PF14354">
    <property type="entry name" value="Lar_restr_allev"/>
    <property type="match status" value="1"/>
</dbReference>
<dbReference type="EMBL" id="LAZR01062363">
    <property type="protein sequence ID" value="KKK61678.1"/>
    <property type="molecule type" value="Genomic_DNA"/>
</dbReference>
<reference evidence="1" key="1">
    <citation type="journal article" date="2015" name="Nature">
        <title>Complex archaea that bridge the gap between prokaryotes and eukaryotes.</title>
        <authorList>
            <person name="Spang A."/>
            <person name="Saw J.H."/>
            <person name="Jorgensen S.L."/>
            <person name="Zaremba-Niedzwiedzka K."/>
            <person name="Martijn J."/>
            <person name="Lind A.E."/>
            <person name="van Eijk R."/>
            <person name="Schleper C."/>
            <person name="Guy L."/>
            <person name="Ettema T.J."/>
        </authorList>
    </citation>
    <scope>NUCLEOTIDE SEQUENCE</scope>
</reference>
<protein>
    <recommendedName>
        <fullName evidence="2">Restriction alleviation protein, Lar family</fullName>
    </recommendedName>
</protein>
<organism evidence="1">
    <name type="scientific">marine sediment metagenome</name>
    <dbReference type="NCBI Taxonomy" id="412755"/>
    <lineage>
        <taxon>unclassified sequences</taxon>
        <taxon>metagenomes</taxon>
        <taxon>ecological metagenomes</taxon>
    </lineage>
</organism>
<sequence length="145" mass="16498">MKNEKAIALEPCPFCGGEVGVEIAEQHGCKTEYDIYCYGENCFRPINNFPFESEQDAIKAWNLRVALLTEKPCETCGGSKRVREKSVNTESYIWVDCPDCPPKENVAEFVKRIREADIRNYAYSGNWLIDNLCTALDIIESMEAK</sequence>
<proteinExistence type="predicted"/>
<comment type="caution">
    <text evidence="1">The sequence shown here is derived from an EMBL/GenBank/DDBJ whole genome shotgun (WGS) entry which is preliminary data.</text>
</comment>
<name>A0A0F8WYD0_9ZZZZ</name>
<accession>A0A0F8WYD0</accession>
<gene>
    <name evidence="1" type="ORF">LCGC14_3011910</name>
</gene>
<evidence type="ECO:0008006" key="2">
    <source>
        <dbReference type="Google" id="ProtNLM"/>
    </source>
</evidence>
<evidence type="ECO:0000313" key="1">
    <source>
        <dbReference type="EMBL" id="KKK61678.1"/>
    </source>
</evidence>
<dbReference type="AlphaFoldDB" id="A0A0F8WYD0"/>